<name>A0A1Z5JZL3_FISSO</name>
<dbReference type="Proteomes" id="UP000198406">
    <property type="component" value="Unassembled WGS sequence"/>
</dbReference>
<organism evidence="2 3">
    <name type="scientific">Fistulifera solaris</name>
    <name type="common">Oleaginous diatom</name>
    <dbReference type="NCBI Taxonomy" id="1519565"/>
    <lineage>
        <taxon>Eukaryota</taxon>
        <taxon>Sar</taxon>
        <taxon>Stramenopiles</taxon>
        <taxon>Ochrophyta</taxon>
        <taxon>Bacillariophyta</taxon>
        <taxon>Bacillariophyceae</taxon>
        <taxon>Bacillariophycidae</taxon>
        <taxon>Naviculales</taxon>
        <taxon>Naviculaceae</taxon>
        <taxon>Fistulifera</taxon>
    </lineage>
</organism>
<evidence type="ECO:0000256" key="1">
    <source>
        <dbReference type="SAM" id="SignalP"/>
    </source>
</evidence>
<accession>A0A1Z5JZL3</accession>
<gene>
    <name evidence="2" type="ORF">FisN_19Hh039</name>
</gene>
<keyword evidence="3" id="KW-1185">Reference proteome</keyword>
<proteinExistence type="predicted"/>
<dbReference type="AlphaFoldDB" id="A0A1Z5JZL3"/>
<evidence type="ECO:0000313" key="2">
    <source>
        <dbReference type="EMBL" id="GAX19465.1"/>
    </source>
</evidence>
<dbReference type="EMBL" id="BDSP01000137">
    <property type="protein sequence ID" value="GAX19465.1"/>
    <property type="molecule type" value="Genomic_DNA"/>
</dbReference>
<feature type="signal peptide" evidence="1">
    <location>
        <begin position="1"/>
        <end position="23"/>
    </location>
</feature>
<sequence length="434" mass="49623">MPFRFSIPLLSAMLSTFCSFVAFRRATWDSTTILPSPPFALETPLMPLPSPIHNKNNTQPVTLIRYRQSGMPYFLREAMSQGNMLCRDVAEQQNKTRDTLPQPPSSPIQYSLQLECQKLFYQNSWGTGNVLQALYGLRLAARVLGNIEVRIRCKDAARTKSDLVVPWMAGTFVSRTGMETPSLPFLNETCLPFSNAPVHYLMDEIRYELRRMAIALVGVPYPTHPAADFVFVPEREQEMQVPMPETPLLPNIELDDVAIHFRCGDIVELQPHHAYGYARFSFVANYISSEARSIGIVTQPFQGQQQRRMDGTEHTRCPILIGAFQQYLQDRFPNATVQIRNSSNETVALSYARFIMANQSLAAGISTFVYFPFMATFGTGYLQKPLYVEESFEERVNSQFIEYSDLMNSVDMFRLWKETNGREQITKWFTNEES</sequence>
<dbReference type="InParanoid" id="A0A1Z5JZL3"/>
<keyword evidence="1" id="KW-0732">Signal</keyword>
<comment type="caution">
    <text evidence="2">The sequence shown here is derived from an EMBL/GenBank/DDBJ whole genome shotgun (WGS) entry which is preliminary data.</text>
</comment>
<protein>
    <submittedName>
        <fullName evidence="2">Uncharacterized protein</fullName>
    </submittedName>
</protein>
<reference evidence="2 3" key="1">
    <citation type="journal article" date="2015" name="Plant Cell">
        <title>Oil accumulation by the oleaginous diatom Fistulifera solaris as revealed by the genome and transcriptome.</title>
        <authorList>
            <person name="Tanaka T."/>
            <person name="Maeda Y."/>
            <person name="Veluchamy A."/>
            <person name="Tanaka M."/>
            <person name="Abida H."/>
            <person name="Marechal E."/>
            <person name="Bowler C."/>
            <person name="Muto M."/>
            <person name="Sunaga Y."/>
            <person name="Tanaka M."/>
            <person name="Yoshino T."/>
            <person name="Taniguchi T."/>
            <person name="Fukuda Y."/>
            <person name="Nemoto M."/>
            <person name="Matsumoto M."/>
            <person name="Wong P.S."/>
            <person name="Aburatani S."/>
            <person name="Fujibuchi W."/>
        </authorList>
    </citation>
    <scope>NUCLEOTIDE SEQUENCE [LARGE SCALE GENOMIC DNA]</scope>
    <source>
        <strain evidence="2 3">JPCC DA0580</strain>
    </source>
</reference>
<dbReference type="OrthoDB" id="47615at2759"/>
<feature type="chain" id="PRO_5012487183" evidence="1">
    <location>
        <begin position="24"/>
        <end position="434"/>
    </location>
</feature>
<evidence type="ECO:0000313" key="3">
    <source>
        <dbReference type="Proteomes" id="UP000198406"/>
    </source>
</evidence>